<keyword evidence="1" id="KW-0812">Transmembrane</keyword>
<dbReference type="AlphaFoldDB" id="A0AA51YJM7"/>
<keyword evidence="1" id="KW-0472">Membrane</keyword>
<sequence>MKKNIGVLITIVISFLFMNLVSLSTNAPTSEVEVADLTLDSIYENTPKASGEWGQIQENTYFYSKLSLGLVGIATGIAGFLGFCNKVKDAF</sequence>
<dbReference type="KEGG" id="mmav:RE476_02750"/>
<evidence type="ECO:0000256" key="1">
    <source>
        <dbReference type="SAM" id="Phobius"/>
    </source>
</evidence>
<protein>
    <submittedName>
        <fullName evidence="2">Uncharacterized protein</fullName>
    </submittedName>
</protein>
<evidence type="ECO:0000313" key="3">
    <source>
        <dbReference type="Proteomes" id="UP001183006"/>
    </source>
</evidence>
<evidence type="ECO:0000313" key="2">
    <source>
        <dbReference type="EMBL" id="WMW22758.1"/>
    </source>
</evidence>
<dbReference type="Proteomes" id="UP001183006">
    <property type="component" value="Chromosome"/>
</dbReference>
<accession>A0AA51YJM7</accession>
<dbReference type="GeneID" id="84229025"/>
<dbReference type="RefSeq" id="WP_309308872.1">
    <property type="nucleotide sequence ID" value="NZ_CP133594.1"/>
</dbReference>
<organism evidence="2 3">
    <name type="scientific">Methanolobus mangrovi</name>
    <dbReference type="NCBI Taxonomy" id="3072977"/>
    <lineage>
        <taxon>Archaea</taxon>
        <taxon>Methanobacteriati</taxon>
        <taxon>Methanobacteriota</taxon>
        <taxon>Stenosarchaea group</taxon>
        <taxon>Methanomicrobia</taxon>
        <taxon>Methanosarcinales</taxon>
        <taxon>Methanosarcinaceae</taxon>
        <taxon>Methanolobus</taxon>
    </lineage>
</organism>
<proteinExistence type="predicted"/>
<reference evidence="2" key="1">
    <citation type="submission" date="2023-08" db="EMBL/GenBank/DDBJ databases">
        <title>Methanolobus mangrovi sp. nov. and Methanolobus sediminis sp. nov, two novel methylotrophic methanogens isolated from mangrove sediments in China.</title>
        <authorList>
            <person name="Zhou J."/>
        </authorList>
    </citation>
    <scope>NUCLEOTIDE SEQUENCE</scope>
    <source>
        <strain evidence="2">FTZ2</strain>
    </source>
</reference>
<keyword evidence="3" id="KW-1185">Reference proteome</keyword>
<feature type="transmembrane region" description="Helical" evidence="1">
    <location>
        <begin position="62"/>
        <end position="84"/>
    </location>
</feature>
<gene>
    <name evidence="2" type="ORF">RE476_02750</name>
</gene>
<dbReference type="EMBL" id="CP133594">
    <property type="protein sequence ID" value="WMW22758.1"/>
    <property type="molecule type" value="Genomic_DNA"/>
</dbReference>
<keyword evidence="1" id="KW-1133">Transmembrane helix</keyword>
<name>A0AA51YJM7_9EURY</name>